<evidence type="ECO:0000256" key="1">
    <source>
        <dbReference type="SAM" id="MobiDB-lite"/>
    </source>
</evidence>
<proteinExistence type="predicted"/>
<accession>A0AAV7SKW8</accession>
<feature type="compositionally biased region" description="Polar residues" evidence="1">
    <location>
        <begin position="150"/>
        <end position="164"/>
    </location>
</feature>
<dbReference type="AlphaFoldDB" id="A0AAV7SKW8"/>
<name>A0AAV7SKW8_PLEWA</name>
<protein>
    <submittedName>
        <fullName evidence="2">Uncharacterized protein</fullName>
    </submittedName>
</protein>
<evidence type="ECO:0000313" key="3">
    <source>
        <dbReference type="Proteomes" id="UP001066276"/>
    </source>
</evidence>
<gene>
    <name evidence="2" type="ORF">NDU88_005163</name>
</gene>
<dbReference type="EMBL" id="JANPWB010000008">
    <property type="protein sequence ID" value="KAJ1164729.1"/>
    <property type="molecule type" value="Genomic_DNA"/>
</dbReference>
<reference evidence="2" key="1">
    <citation type="journal article" date="2022" name="bioRxiv">
        <title>Sequencing and chromosome-scale assembly of the giantPleurodeles waltlgenome.</title>
        <authorList>
            <person name="Brown T."/>
            <person name="Elewa A."/>
            <person name="Iarovenko S."/>
            <person name="Subramanian E."/>
            <person name="Araus A.J."/>
            <person name="Petzold A."/>
            <person name="Susuki M."/>
            <person name="Suzuki K.-i.T."/>
            <person name="Hayashi T."/>
            <person name="Toyoda A."/>
            <person name="Oliveira C."/>
            <person name="Osipova E."/>
            <person name="Leigh N.D."/>
            <person name="Simon A."/>
            <person name="Yun M.H."/>
        </authorList>
    </citation>
    <scope>NUCLEOTIDE SEQUENCE</scope>
    <source>
        <strain evidence="2">20211129_DDA</strain>
        <tissue evidence="2">Liver</tissue>
    </source>
</reference>
<sequence>MLHDTSYLAWQCCGTKQLSIADVYEIEEFLDFPAVASGKAFRTLKELTSYSDREDFEKTEYRSPPCMPMALQSSRPTAVFLHESQKSLQHLTSQEATFLENTSIVNSPQIGSSQRENLTPVFQTPVNTSQQPNLHHLPVAEHHVNETKSHSPQSAQASNESNDQNAVILEKIQRSLMILMEQKKRALEPESRTISPTFQGDNESSNNKSPGEERASMSASDASQEEQRKPDGRAPVLRPRTLLNVAPGSTSQSKL</sequence>
<feature type="compositionally biased region" description="Polar residues" evidence="1">
    <location>
        <begin position="192"/>
        <end position="209"/>
    </location>
</feature>
<keyword evidence="3" id="KW-1185">Reference proteome</keyword>
<comment type="caution">
    <text evidence="2">The sequence shown here is derived from an EMBL/GenBank/DDBJ whole genome shotgun (WGS) entry which is preliminary data.</text>
</comment>
<feature type="region of interest" description="Disordered" evidence="1">
    <location>
        <begin position="143"/>
        <end position="164"/>
    </location>
</feature>
<dbReference type="Proteomes" id="UP001066276">
    <property type="component" value="Chromosome 4_2"/>
</dbReference>
<feature type="region of interest" description="Disordered" evidence="1">
    <location>
        <begin position="184"/>
        <end position="255"/>
    </location>
</feature>
<evidence type="ECO:0000313" key="2">
    <source>
        <dbReference type="EMBL" id="KAJ1164729.1"/>
    </source>
</evidence>
<organism evidence="2 3">
    <name type="scientific">Pleurodeles waltl</name>
    <name type="common">Iberian ribbed newt</name>
    <dbReference type="NCBI Taxonomy" id="8319"/>
    <lineage>
        <taxon>Eukaryota</taxon>
        <taxon>Metazoa</taxon>
        <taxon>Chordata</taxon>
        <taxon>Craniata</taxon>
        <taxon>Vertebrata</taxon>
        <taxon>Euteleostomi</taxon>
        <taxon>Amphibia</taxon>
        <taxon>Batrachia</taxon>
        <taxon>Caudata</taxon>
        <taxon>Salamandroidea</taxon>
        <taxon>Salamandridae</taxon>
        <taxon>Pleurodelinae</taxon>
        <taxon>Pleurodeles</taxon>
    </lineage>
</organism>